<dbReference type="InterPro" id="IPR049943">
    <property type="entry name" value="Ser_HO-MeTrfase-like"/>
</dbReference>
<evidence type="ECO:0000256" key="2">
    <source>
        <dbReference type="ARBA" id="ARBA00004496"/>
    </source>
</evidence>
<dbReference type="FunFam" id="3.40.640.10:FF:000001">
    <property type="entry name" value="Serine hydroxymethyltransferase"/>
    <property type="match status" value="1"/>
</dbReference>
<evidence type="ECO:0000256" key="7">
    <source>
        <dbReference type="ARBA" id="ARBA00022605"/>
    </source>
</evidence>
<comment type="caution">
    <text evidence="14">The sequence shown here is derived from an EMBL/GenBank/DDBJ whole genome shotgun (WGS) entry which is preliminary data.</text>
</comment>
<evidence type="ECO:0000256" key="8">
    <source>
        <dbReference type="ARBA" id="ARBA00022679"/>
    </source>
</evidence>
<dbReference type="GO" id="GO:0005829">
    <property type="term" value="C:cytosol"/>
    <property type="evidence" value="ECO:0007669"/>
    <property type="project" value="TreeGrafter"/>
</dbReference>
<reference evidence="14 15" key="1">
    <citation type="submission" date="2018-11" db="EMBL/GenBank/DDBJ databases">
        <title>Species Designations Belie Phenotypic and Genotypic Heterogeneity in Oral Streptococci.</title>
        <authorList>
            <person name="Velsko I."/>
        </authorList>
    </citation>
    <scope>NUCLEOTIDE SEQUENCE [LARGE SCALE GENOMIC DNA]</scope>
    <source>
        <strain evidence="14 15">BCA6</strain>
    </source>
</reference>
<dbReference type="NCBIfam" id="NF000586">
    <property type="entry name" value="PRK00011.1"/>
    <property type="match status" value="1"/>
</dbReference>
<evidence type="ECO:0000256" key="6">
    <source>
        <dbReference type="ARBA" id="ARBA00022563"/>
    </source>
</evidence>
<evidence type="ECO:0000256" key="3">
    <source>
        <dbReference type="ARBA" id="ARBA00006376"/>
    </source>
</evidence>
<evidence type="ECO:0000256" key="9">
    <source>
        <dbReference type="ARBA" id="ARBA00022898"/>
    </source>
</evidence>
<comment type="catalytic activity">
    <reaction evidence="11">
        <text>(6R)-5,10-methylene-5,6,7,8-tetrahydrofolate + glycine + H2O = (6S)-5,6,7,8-tetrahydrofolate + L-serine</text>
        <dbReference type="Rhea" id="RHEA:15481"/>
        <dbReference type="ChEBI" id="CHEBI:15377"/>
        <dbReference type="ChEBI" id="CHEBI:15636"/>
        <dbReference type="ChEBI" id="CHEBI:33384"/>
        <dbReference type="ChEBI" id="CHEBI:57305"/>
        <dbReference type="ChEBI" id="CHEBI:57453"/>
        <dbReference type="EC" id="2.1.2.1"/>
    </reaction>
</comment>
<comment type="pathway">
    <text evidence="11">Amino-acid biosynthesis; glycine biosynthesis; glycine from L-serine: step 1/1.</text>
</comment>
<dbReference type="FunFam" id="3.90.1150.10:FF:000072">
    <property type="entry name" value="Serine hydroxymethyltransferase"/>
    <property type="match status" value="1"/>
</dbReference>
<dbReference type="EC" id="2.1.2.1" evidence="11"/>
<dbReference type="Gene3D" id="3.90.1150.10">
    <property type="entry name" value="Aspartate Aminotransferase, domain 1"/>
    <property type="match status" value="1"/>
</dbReference>
<dbReference type="InterPro" id="IPR001085">
    <property type="entry name" value="Ser_HO-MeTrfase"/>
</dbReference>
<comment type="subcellular location">
    <subcellularLocation>
        <location evidence="2 11">Cytoplasm</location>
    </subcellularLocation>
</comment>
<dbReference type="PANTHER" id="PTHR11680">
    <property type="entry name" value="SERINE HYDROXYMETHYLTRANSFERASE"/>
    <property type="match status" value="1"/>
</dbReference>
<dbReference type="Pfam" id="PF00464">
    <property type="entry name" value="SHMT"/>
    <property type="match status" value="1"/>
</dbReference>
<keyword evidence="9 11" id="KW-0663">Pyridoxal phosphate</keyword>
<comment type="cofactor">
    <cofactor evidence="1 11 12">
        <name>pyridoxal 5'-phosphate</name>
        <dbReference type="ChEBI" id="CHEBI:597326"/>
    </cofactor>
</comment>
<feature type="binding site" evidence="11">
    <location>
        <begin position="355"/>
        <end position="357"/>
    </location>
    <ligand>
        <name>(6S)-5,6,7,8-tetrahydrofolate</name>
        <dbReference type="ChEBI" id="CHEBI:57453"/>
    </ligand>
</feature>
<dbReference type="PIRSF" id="PIRSF000412">
    <property type="entry name" value="SHMT"/>
    <property type="match status" value="1"/>
</dbReference>
<keyword evidence="14" id="KW-0489">Methyltransferase</keyword>
<dbReference type="CDD" id="cd00378">
    <property type="entry name" value="SHMT"/>
    <property type="match status" value="1"/>
</dbReference>
<dbReference type="GO" id="GO:0032259">
    <property type="term" value="P:methylation"/>
    <property type="evidence" value="ECO:0007669"/>
    <property type="project" value="UniProtKB-KW"/>
</dbReference>
<evidence type="ECO:0000256" key="1">
    <source>
        <dbReference type="ARBA" id="ARBA00001933"/>
    </source>
</evidence>
<evidence type="ECO:0000256" key="4">
    <source>
        <dbReference type="ARBA" id="ARBA00011738"/>
    </source>
</evidence>
<dbReference type="InterPro" id="IPR015422">
    <property type="entry name" value="PyrdxlP-dep_Trfase_small"/>
</dbReference>
<dbReference type="PANTHER" id="PTHR11680:SF35">
    <property type="entry name" value="SERINE HYDROXYMETHYLTRANSFERASE 1"/>
    <property type="match status" value="1"/>
</dbReference>
<dbReference type="InterPro" id="IPR015424">
    <property type="entry name" value="PyrdxlP-dep_Trfase"/>
</dbReference>
<dbReference type="GO" id="GO:0035999">
    <property type="term" value="P:tetrahydrofolate interconversion"/>
    <property type="evidence" value="ECO:0007669"/>
    <property type="project" value="UniProtKB-UniRule"/>
</dbReference>
<keyword evidence="5 11" id="KW-0963">Cytoplasm</keyword>
<keyword evidence="7 11" id="KW-0028">Amino-acid biosynthesis</keyword>
<feature type="binding site" evidence="11">
    <location>
        <position position="245"/>
    </location>
    <ligand>
        <name>(6S)-5,6,7,8-tetrahydrofolate</name>
        <dbReference type="ChEBI" id="CHEBI:57453"/>
    </ligand>
</feature>
<dbReference type="GO" id="GO:0008168">
    <property type="term" value="F:methyltransferase activity"/>
    <property type="evidence" value="ECO:0007669"/>
    <property type="project" value="UniProtKB-KW"/>
</dbReference>
<evidence type="ECO:0000259" key="13">
    <source>
        <dbReference type="Pfam" id="PF00464"/>
    </source>
</evidence>
<evidence type="ECO:0000256" key="12">
    <source>
        <dbReference type="PIRSR" id="PIRSR000412-50"/>
    </source>
</evidence>
<dbReference type="GO" id="GO:0019264">
    <property type="term" value="P:glycine biosynthetic process from serine"/>
    <property type="evidence" value="ECO:0007669"/>
    <property type="project" value="UniProtKB-UniRule"/>
</dbReference>
<dbReference type="Gene3D" id="3.40.640.10">
    <property type="entry name" value="Type I PLP-dependent aspartate aminotransferase-like (Major domain)"/>
    <property type="match status" value="1"/>
</dbReference>
<evidence type="ECO:0000256" key="11">
    <source>
        <dbReference type="HAMAP-Rule" id="MF_00051"/>
    </source>
</evidence>
<comment type="pathway">
    <text evidence="11">One-carbon metabolism; tetrahydrofolate interconversion.</text>
</comment>
<dbReference type="EMBL" id="RJPM01000001">
    <property type="protein sequence ID" value="RSJ77792.1"/>
    <property type="molecule type" value="Genomic_DNA"/>
</dbReference>
<dbReference type="UniPathway" id="UPA00288">
    <property type="reaction ID" value="UER01023"/>
</dbReference>
<feature type="domain" description="Serine hydroxymethyltransferase-like" evidence="13">
    <location>
        <begin position="10"/>
        <end position="386"/>
    </location>
</feature>
<dbReference type="UniPathway" id="UPA00193"/>
<dbReference type="InterPro" id="IPR019798">
    <property type="entry name" value="Ser_HO-MeTrfase_PLP_BS"/>
</dbReference>
<dbReference type="InterPro" id="IPR039429">
    <property type="entry name" value="SHMT-like_dom"/>
</dbReference>
<feature type="site" description="Plays an important role in substrate specificity" evidence="11">
    <location>
        <position position="229"/>
    </location>
</feature>
<organism evidence="14 15">
    <name type="scientific">Streptococcus cristatus</name>
    <dbReference type="NCBI Taxonomy" id="45634"/>
    <lineage>
        <taxon>Bacteria</taxon>
        <taxon>Bacillati</taxon>
        <taxon>Bacillota</taxon>
        <taxon>Bacilli</taxon>
        <taxon>Lactobacillales</taxon>
        <taxon>Streptococcaceae</taxon>
        <taxon>Streptococcus</taxon>
    </lineage>
</organism>
<name>A0A428GK01_STRCR</name>
<dbReference type="SUPFAM" id="SSF53383">
    <property type="entry name" value="PLP-dependent transferases"/>
    <property type="match status" value="1"/>
</dbReference>
<protein>
    <recommendedName>
        <fullName evidence="11">Serine hydroxymethyltransferase</fullName>
        <shortName evidence="11">SHMT</shortName>
        <shortName evidence="11">Serine methylase</shortName>
        <ecNumber evidence="11">2.1.2.1</ecNumber>
    </recommendedName>
</protein>
<dbReference type="AlphaFoldDB" id="A0A428GK01"/>
<feature type="modified residue" description="N6-(pyridoxal phosphate)lysine" evidence="11 12">
    <location>
        <position position="230"/>
    </location>
</feature>
<keyword evidence="8 11" id="KW-0808">Transferase</keyword>
<gene>
    <name evidence="11 14" type="primary">glyA</name>
    <name evidence="14" type="ORF">D8798_01280</name>
</gene>
<dbReference type="Proteomes" id="UP000272213">
    <property type="component" value="Unassembled WGS sequence"/>
</dbReference>
<evidence type="ECO:0000313" key="15">
    <source>
        <dbReference type="Proteomes" id="UP000272213"/>
    </source>
</evidence>
<dbReference type="RefSeq" id="WP_125381715.1">
    <property type="nucleotide sequence ID" value="NZ_RJPM01000001.1"/>
</dbReference>
<sequence>MIFDQEDYKAFDQELWDAIANEEERQQHNIELIASENVVSKAVMAAQGSILTNKYAEGYPGRRYYGGTDVVDVVESLAIERAKEIFGAKFANVQPHSGSQANCAAYMALIEPGDTVMGMDLSAGGHLTHGAPVSFSGQTYNFVSYSVDPETELLDFDAILKQAKEVQPKLIVAGASAYSHIIDFSKFREIADAVDAKLMVDMAHIAGLVAAGLHPSPVPYADITTTTTHKTLRGPRGGLILTNDEDLAKKINSAIFPGIQGGPLEHVIAAKAVAFKEVLDPAFKVYAQQILDNAQAMAQVFRQHDKFRVISDGTENHLFLVDVTKVVENGKVAQNLLDEVNITLNKNSIPYETLSPFKTSGIRIGTAAIAARGFGVTESIKVAELIIKALENAENEAVLNQVRAEVRELTDAFPLYEGLN</sequence>
<comment type="similarity">
    <text evidence="3 11">Belongs to the SHMT family.</text>
</comment>
<proteinExistence type="inferred from homology"/>
<comment type="function">
    <text evidence="10">Catalyzes the reversible interconversion of serine and glycine with tetrahydrofolate (THF) serving as the one-carbon carrier. This reaction serves as the major source of one-carbon groups required for the biosynthesis of purines, thymidylate, methionine, and other important biomolecules. Also exhibits THF-independent aldolase activity toward beta-hydroxyamino acids, producing glycine and aldehydes, via a retro-aldol mechanism. Thus, is able to catalyze the cleavage of L-allo-threonine.</text>
</comment>
<dbReference type="PROSITE" id="PS00096">
    <property type="entry name" value="SHMT"/>
    <property type="match status" value="1"/>
</dbReference>
<dbReference type="GO" id="GO:0030170">
    <property type="term" value="F:pyridoxal phosphate binding"/>
    <property type="evidence" value="ECO:0007669"/>
    <property type="project" value="UniProtKB-UniRule"/>
</dbReference>
<evidence type="ECO:0000256" key="5">
    <source>
        <dbReference type="ARBA" id="ARBA00022490"/>
    </source>
</evidence>
<accession>A0A428GK01</accession>
<dbReference type="HAMAP" id="MF_00051">
    <property type="entry name" value="SHMT"/>
    <property type="match status" value="1"/>
</dbReference>
<keyword evidence="6 11" id="KW-0554">One-carbon metabolism</keyword>
<comment type="subunit">
    <text evidence="4 11">Homodimer.</text>
</comment>
<evidence type="ECO:0000256" key="10">
    <source>
        <dbReference type="ARBA" id="ARBA00054606"/>
    </source>
</evidence>
<feature type="binding site" evidence="11">
    <location>
        <begin position="125"/>
        <end position="127"/>
    </location>
    <ligand>
        <name>(6S)-5,6,7,8-tetrahydrofolate</name>
        <dbReference type="ChEBI" id="CHEBI:57453"/>
    </ligand>
</feature>
<dbReference type="GO" id="GO:0004372">
    <property type="term" value="F:glycine hydroxymethyltransferase activity"/>
    <property type="evidence" value="ECO:0007669"/>
    <property type="project" value="UniProtKB-UniRule"/>
</dbReference>
<feature type="binding site" evidence="11">
    <location>
        <position position="121"/>
    </location>
    <ligand>
        <name>(6S)-5,6,7,8-tetrahydrofolate</name>
        <dbReference type="ChEBI" id="CHEBI:57453"/>
    </ligand>
</feature>
<dbReference type="InterPro" id="IPR015421">
    <property type="entry name" value="PyrdxlP-dep_Trfase_major"/>
</dbReference>
<evidence type="ECO:0000313" key="14">
    <source>
        <dbReference type="EMBL" id="RSJ77792.1"/>
    </source>
</evidence>